<protein>
    <submittedName>
        <fullName evidence="2">XRE family transcriptional regulator</fullName>
    </submittedName>
</protein>
<dbReference type="RefSeq" id="WP_010733946.1">
    <property type="nucleotide sequence ID" value="NZ_AP019810.1"/>
</dbReference>
<evidence type="ECO:0000313" key="2">
    <source>
        <dbReference type="EMBL" id="NMP58503.1"/>
    </source>
</evidence>
<reference evidence="2 4" key="2">
    <citation type="submission" date="2020-04" db="EMBL/GenBank/DDBJ databases">
        <authorList>
            <person name="Abaymova A."/>
            <person name="Teymurazov M."/>
            <person name="Tazyna O."/>
            <person name="Chatushin Y."/>
            <person name="Svetoch E."/>
            <person name="Pereligyn V."/>
            <person name="Pohylenko V."/>
            <person name="Platonov M."/>
            <person name="Kartsev N."/>
            <person name="Skryabin Y."/>
            <person name="Sizova A."/>
            <person name="Solomentsev V."/>
            <person name="Kislichkina A."/>
            <person name="Bogun A."/>
        </authorList>
    </citation>
    <scope>NUCLEOTIDE SEQUENCE [LARGE SCALE GENOMIC DNA]</scope>
    <source>
        <strain evidence="2">SCPM-O-B-8398</strain>
        <strain evidence="4">SCPM-O-B-8398 (E28)</strain>
    </source>
</reference>
<evidence type="ECO:0000313" key="4">
    <source>
        <dbReference type="Proteomes" id="UP000557857"/>
    </source>
</evidence>
<gene>
    <name evidence="1" type="ORF">EM151A_1466</name>
    <name evidence="2" type="ORF">HI921_08510</name>
</gene>
<accession>A0A848N0T8</accession>
<dbReference type="GO" id="GO:0003677">
    <property type="term" value="F:DNA binding"/>
    <property type="evidence" value="ECO:0007669"/>
    <property type="project" value="InterPro"/>
</dbReference>
<sequence>MTLKKEVDVFLALKSKSRSWLANELGINEGYLSRIINGKDKPKRQIEKIKKFIEEV</sequence>
<dbReference type="Gene3D" id="1.10.260.40">
    <property type="entry name" value="lambda repressor-like DNA-binding domains"/>
    <property type="match status" value="1"/>
</dbReference>
<dbReference type="InterPro" id="IPR010982">
    <property type="entry name" value="Lambda_DNA-bd_dom_sf"/>
</dbReference>
<name>A0A848N0T8_ENTMU</name>
<evidence type="ECO:0000313" key="3">
    <source>
        <dbReference type="Proteomes" id="UP000509460"/>
    </source>
</evidence>
<dbReference type="EMBL" id="AP019810">
    <property type="protein sequence ID" value="BBM14671.1"/>
    <property type="molecule type" value="Genomic_DNA"/>
</dbReference>
<reference evidence="1 3" key="1">
    <citation type="submission" date="2019-07" db="EMBL/GenBank/DDBJ databases">
        <title>antibiotic susceptibility of plant-derived lactic acid bacteria.</title>
        <authorList>
            <person name="Sugiyama M."/>
            <person name="Noda M."/>
        </authorList>
    </citation>
    <scope>NUCLEOTIDE SEQUENCE [LARGE SCALE GENOMIC DNA]</scope>
    <source>
        <strain evidence="1 3">15-1A</strain>
    </source>
</reference>
<evidence type="ECO:0000313" key="1">
    <source>
        <dbReference type="EMBL" id="BBM14671.1"/>
    </source>
</evidence>
<dbReference type="AlphaFoldDB" id="A0A848N0T8"/>
<organism evidence="2 4">
    <name type="scientific">Enterococcus mundtii</name>
    <dbReference type="NCBI Taxonomy" id="53346"/>
    <lineage>
        <taxon>Bacteria</taxon>
        <taxon>Bacillati</taxon>
        <taxon>Bacillota</taxon>
        <taxon>Bacilli</taxon>
        <taxon>Lactobacillales</taxon>
        <taxon>Enterococcaceae</taxon>
        <taxon>Enterococcus</taxon>
    </lineage>
</organism>
<dbReference type="EMBL" id="JABCAG010000021">
    <property type="protein sequence ID" value="NMP58503.1"/>
    <property type="molecule type" value="Genomic_DNA"/>
</dbReference>
<dbReference type="Proteomes" id="UP000557857">
    <property type="component" value="Unassembled WGS sequence"/>
</dbReference>
<dbReference type="Proteomes" id="UP000509460">
    <property type="component" value="Chromosome"/>
</dbReference>
<proteinExistence type="predicted"/>